<keyword evidence="7" id="KW-1185">Reference proteome</keyword>
<gene>
    <name evidence="6" type="ORF">GCM10019998_02440</name>
</gene>
<proteinExistence type="predicted"/>
<feature type="domain" description="ATP-grasp" evidence="5">
    <location>
        <begin position="121"/>
        <end position="312"/>
    </location>
</feature>
<name>A0ABN3Y172_9ENTE</name>
<keyword evidence="2 4" id="KW-0547">Nucleotide-binding</keyword>
<evidence type="ECO:0000256" key="2">
    <source>
        <dbReference type="ARBA" id="ARBA00022741"/>
    </source>
</evidence>
<dbReference type="SUPFAM" id="SSF56059">
    <property type="entry name" value="Glutathione synthetase ATP-binding domain-like"/>
    <property type="match status" value="1"/>
</dbReference>
<evidence type="ECO:0000256" key="4">
    <source>
        <dbReference type="PROSITE-ProRule" id="PRU00409"/>
    </source>
</evidence>
<dbReference type="PANTHER" id="PTHR43585">
    <property type="entry name" value="FUMIPYRROLE BIOSYNTHESIS PROTEIN C"/>
    <property type="match status" value="1"/>
</dbReference>
<dbReference type="Proteomes" id="UP001501577">
    <property type="component" value="Unassembled WGS sequence"/>
</dbReference>
<organism evidence="6 7">
    <name type="scientific">Tetragenococcus solitarius</name>
    <dbReference type="NCBI Taxonomy" id="71453"/>
    <lineage>
        <taxon>Bacteria</taxon>
        <taxon>Bacillati</taxon>
        <taxon>Bacillota</taxon>
        <taxon>Bacilli</taxon>
        <taxon>Lactobacillales</taxon>
        <taxon>Enterococcaceae</taxon>
        <taxon>Tetragenococcus</taxon>
    </lineage>
</organism>
<sequence>MDQPKNFIVISPHFPDNFSTFSVRLRERGFNVLGIADVAYEQLSDTLKNSLTEYYRVNNMNDYDQMYRAVAFFAHKYGKIDRIESHNEHWLELDAHLRTDFNVFGYTLAELEPAKKKSSMKKRFRELGLPVAKGRIFSDQEDAFYLAEKLGYPVIVKPDSGVGAGDTYKVNDSDQLAVFFEKRDPTVDFIMEEFIPGDVVTFDGLCDQDGNIVFYSSLEYNIAVLETVENDSDMYFYLPREIPEDLIEMGTKIVEGFNIKERFFHFEFFRTYPEGILMPLEVNMRPPGGPTIDMYNYVNEFDIFAEYANVVKENQFKSPSKRLYNCAYISRKANKDFNYLHDNEAIRQELGKALVGIQSVPDIFSTILGTEGYIVRSPDLEELFEHIAYISKKQDSFIS</sequence>
<evidence type="ECO:0000256" key="3">
    <source>
        <dbReference type="ARBA" id="ARBA00022840"/>
    </source>
</evidence>
<keyword evidence="3 4" id="KW-0067">ATP-binding</keyword>
<accession>A0ABN3Y172</accession>
<dbReference type="PROSITE" id="PS50975">
    <property type="entry name" value="ATP_GRASP"/>
    <property type="match status" value="1"/>
</dbReference>
<dbReference type="Gene3D" id="3.40.50.20">
    <property type="match status" value="1"/>
</dbReference>
<evidence type="ECO:0000256" key="1">
    <source>
        <dbReference type="ARBA" id="ARBA00022598"/>
    </source>
</evidence>
<dbReference type="Gene3D" id="3.30.1490.20">
    <property type="entry name" value="ATP-grasp fold, A domain"/>
    <property type="match status" value="1"/>
</dbReference>
<evidence type="ECO:0000313" key="7">
    <source>
        <dbReference type="Proteomes" id="UP001501577"/>
    </source>
</evidence>
<evidence type="ECO:0000259" key="5">
    <source>
        <dbReference type="PROSITE" id="PS50975"/>
    </source>
</evidence>
<reference evidence="6 7" key="1">
    <citation type="journal article" date="2019" name="Int. J. Syst. Evol. Microbiol.">
        <title>The Global Catalogue of Microorganisms (GCM) 10K type strain sequencing project: providing services to taxonomists for standard genome sequencing and annotation.</title>
        <authorList>
            <consortium name="The Broad Institute Genomics Platform"/>
            <consortium name="The Broad Institute Genome Sequencing Center for Infectious Disease"/>
            <person name="Wu L."/>
            <person name="Ma J."/>
        </authorList>
    </citation>
    <scope>NUCLEOTIDE SEQUENCE [LARGE SCALE GENOMIC DNA]</scope>
    <source>
        <strain evidence="6 7">JCM 8736</strain>
    </source>
</reference>
<dbReference type="Gene3D" id="3.30.470.20">
    <property type="entry name" value="ATP-grasp fold, B domain"/>
    <property type="match status" value="1"/>
</dbReference>
<dbReference type="EMBL" id="BAAAXQ010000006">
    <property type="protein sequence ID" value="GAA3009797.1"/>
    <property type="molecule type" value="Genomic_DNA"/>
</dbReference>
<dbReference type="InterPro" id="IPR011761">
    <property type="entry name" value="ATP-grasp"/>
</dbReference>
<dbReference type="RefSeq" id="WP_068708254.1">
    <property type="nucleotide sequence ID" value="NZ_BAAAXQ010000006.1"/>
</dbReference>
<dbReference type="InterPro" id="IPR013815">
    <property type="entry name" value="ATP_grasp_subdomain_1"/>
</dbReference>
<dbReference type="Pfam" id="PF13535">
    <property type="entry name" value="ATP-grasp_4"/>
    <property type="match status" value="1"/>
</dbReference>
<keyword evidence="1" id="KW-0436">Ligase</keyword>
<evidence type="ECO:0000313" key="6">
    <source>
        <dbReference type="EMBL" id="GAA3009797.1"/>
    </source>
</evidence>
<comment type="caution">
    <text evidence="6">The sequence shown here is derived from an EMBL/GenBank/DDBJ whole genome shotgun (WGS) entry which is preliminary data.</text>
</comment>
<protein>
    <submittedName>
        <fullName evidence="6">ATP-grasp domain-containing protein</fullName>
    </submittedName>
</protein>
<dbReference type="InterPro" id="IPR052032">
    <property type="entry name" value="ATP-dep_AA_Ligase"/>
</dbReference>
<dbReference type="PANTHER" id="PTHR43585:SF2">
    <property type="entry name" value="ATP-GRASP ENZYME FSQD"/>
    <property type="match status" value="1"/>
</dbReference>